<feature type="compositionally biased region" description="Basic and acidic residues" evidence="1">
    <location>
        <begin position="1"/>
        <end position="16"/>
    </location>
</feature>
<accession>A0A1H3N0K4</accession>
<dbReference type="STRING" id="137265.SAMN05421684_1738"/>
<dbReference type="OrthoDB" id="123178at2"/>
<reference evidence="3" key="1">
    <citation type="submission" date="2016-10" db="EMBL/GenBank/DDBJ databases">
        <authorList>
            <person name="Varghese N."/>
            <person name="Submissions S."/>
        </authorList>
    </citation>
    <scope>NUCLEOTIDE SEQUENCE [LARGE SCALE GENOMIC DNA]</scope>
    <source>
        <strain evidence="3">DSM 44718</strain>
    </source>
</reference>
<dbReference type="Proteomes" id="UP000199632">
    <property type="component" value="Unassembled WGS sequence"/>
</dbReference>
<dbReference type="RefSeq" id="WP_090789073.1">
    <property type="nucleotide sequence ID" value="NZ_BOND01000028.1"/>
</dbReference>
<name>A0A1H3N0K4_9ACTN</name>
<organism evidence="2 3">
    <name type="scientific">Asanoa ishikariensis</name>
    <dbReference type="NCBI Taxonomy" id="137265"/>
    <lineage>
        <taxon>Bacteria</taxon>
        <taxon>Bacillati</taxon>
        <taxon>Actinomycetota</taxon>
        <taxon>Actinomycetes</taxon>
        <taxon>Micromonosporales</taxon>
        <taxon>Micromonosporaceae</taxon>
        <taxon>Asanoa</taxon>
    </lineage>
</organism>
<evidence type="ECO:0000313" key="3">
    <source>
        <dbReference type="Proteomes" id="UP000199632"/>
    </source>
</evidence>
<proteinExistence type="predicted"/>
<sequence length="318" mass="34598">MTYQDQRNEEHPEAVRSDPVPVQRSAPDDELTTDTDRDGYDADGDGVDDRTDAERGFHENATDEPEPGHEDGYQDNVTADTNTDTETDTDVDRDGVDDRVEDGETDADEETEDERTGYDEPVIASPVDTEVERNGVDGAEFDRDRAADDDDRTYDGPTFPDSAMTPVAFGAAAAGGAAALAANRTDDRTDTEHVEADGIGDDRTPDDVAVVATDDDEPTELMPGEVDAEPVTALVAVESAQGFRDRWREVQLRFVDDPRGAAAEAQGLAEEAADALVAALDSLRNDLGGWEASEAADTEHLRVVVRRYRDFLDRMLQS</sequence>
<feature type="compositionally biased region" description="Basic and acidic residues" evidence="1">
    <location>
        <begin position="130"/>
        <end position="146"/>
    </location>
</feature>
<gene>
    <name evidence="2" type="ORF">SAMN05421684_1738</name>
</gene>
<feature type="compositionally biased region" description="Acidic residues" evidence="1">
    <location>
        <begin position="99"/>
        <end position="113"/>
    </location>
</feature>
<evidence type="ECO:0000313" key="2">
    <source>
        <dbReference type="EMBL" id="SDY82376.1"/>
    </source>
</evidence>
<feature type="compositionally biased region" description="Basic and acidic residues" evidence="1">
    <location>
        <begin position="184"/>
        <end position="206"/>
    </location>
</feature>
<feature type="compositionally biased region" description="Basic and acidic residues" evidence="1">
    <location>
        <begin position="47"/>
        <end position="72"/>
    </location>
</feature>
<dbReference type="EMBL" id="FNQB01000001">
    <property type="protein sequence ID" value="SDY82376.1"/>
    <property type="molecule type" value="Genomic_DNA"/>
</dbReference>
<evidence type="ECO:0000256" key="1">
    <source>
        <dbReference type="SAM" id="MobiDB-lite"/>
    </source>
</evidence>
<feature type="region of interest" description="Disordered" evidence="1">
    <location>
        <begin position="182"/>
        <end position="207"/>
    </location>
</feature>
<feature type="region of interest" description="Disordered" evidence="1">
    <location>
        <begin position="1"/>
        <end position="162"/>
    </location>
</feature>
<protein>
    <submittedName>
        <fullName evidence="2">Uncharacterized protein</fullName>
    </submittedName>
</protein>
<dbReference type="AlphaFoldDB" id="A0A1H3N0K4"/>
<keyword evidence="3" id="KW-1185">Reference proteome</keyword>